<reference evidence="2" key="1">
    <citation type="submission" date="2013-05" db="EMBL/GenBank/DDBJ databases">
        <authorList>
            <person name="Yim A.K.Y."/>
            <person name="Chan T.F."/>
            <person name="Ji K.M."/>
            <person name="Liu X.Y."/>
            <person name="Zhou J.W."/>
            <person name="Li R.Q."/>
            <person name="Yang K.Y."/>
            <person name="Li J."/>
            <person name="Li M."/>
            <person name="Law P.T.W."/>
            <person name="Wu Y.L."/>
            <person name="Cai Z.L."/>
            <person name="Qin H."/>
            <person name="Bao Y."/>
            <person name="Leung R.K.K."/>
            <person name="Ng P.K.S."/>
            <person name="Zou J."/>
            <person name="Zhong X.J."/>
            <person name="Ran P.X."/>
            <person name="Zhong N.S."/>
            <person name="Liu Z.G."/>
            <person name="Tsui S.K.W."/>
        </authorList>
    </citation>
    <scope>NUCLEOTIDE SEQUENCE</scope>
    <source>
        <strain evidence="2">Derf</strain>
        <tissue evidence="2">Whole organism</tissue>
    </source>
</reference>
<reference evidence="2" key="2">
    <citation type="journal article" date="2022" name="Res Sq">
        <title>Comparative Genomics Reveals Insights into the Divergent Evolution of Astigmatic Mites and Household Pest Adaptations.</title>
        <authorList>
            <person name="Xiong Q."/>
            <person name="Wan A.T.-Y."/>
            <person name="Liu X.-Y."/>
            <person name="Fung C.S.-H."/>
            <person name="Xiao X."/>
            <person name="Malainual N."/>
            <person name="Hou J."/>
            <person name="Wang L."/>
            <person name="Wang M."/>
            <person name="Yang K."/>
            <person name="Cui Y."/>
            <person name="Leung E."/>
            <person name="Nong W."/>
            <person name="Shin S.-K."/>
            <person name="Au S."/>
            <person name="Jeong K.Y."/>
            <person name="Chew F.T."/>
            <person name="Hui J."/>
            <person name="Leung T.F."/>
            <person name="Tungtrongchitr A."/>
            <person name="Zhong N."/>
            <person name="Liu Z."/>
            <person name="Tsui S."/>
        </authorList>
    </citation>
    <scope>NUCLEOTIDE SEQUENCE</scope>
    <source>
        <strain evidence="2">Derf</strain>
        <tissue evidence="2">Whole organism</tissue>
    </source>
</reference>
<evidence type="ECO:0000256" key="1">
    <source>
        <dbReference type="SAM" id="MobiDB-lite"/>
    </source>
</evidence>
<keyword evidence="3" id="KW-1185">Reference proteome</keyword>
<gene>
    <name evidence="2" type="ORF">DERF_011802</name>
</gene>
<accession>A0A922L016</accession>
<feature type="compositionally biased region" description="Polar residues" evidence="1">
    <location>
        <begin position="34"/>
        <end position="46"/>
    </location>
</feature>
<dbReference type="AlphaFoldDB" id="A0A922L016"/>
<organism evidence="2 3">
    <name type="scientific">Dermatophagoides farinae</name>
    <name type="common">American house dust mite</name>
    <dbReference type="NCBI Taxonomy" id="6954"/>
    <lineage>
        <taxon>Eukaryota</taxon>
        <taxon>Metazoa</taxon>
        <taxon>Ecdysozoa</taxon>
        <taxon>Arthropoda</taxon>
        <taxon>Chelicerata</taxon>
        <taxon>Arachnida</taxon>
        <taxon>Acari</taxon>
        <taxon>Acariformes</taxon>
        <taxon>Sarcoptiformes</taxon>
        <taxon>Astigmata</taxon>
        <taxon>Psoroptidia</taxon>
        <taxon>Analgoidea</taxon>
        <taxon>Pyroglyphidae</taxon>
        <taxon>Dermatophagoidinae</taxon>
        <taxon>Dermatophagoides</taxon>
    </lineage>
</organism>
<dbReference type="EMBL" id="ASGP02000005">
    <property type="protein sequence ID" value="KAH9507100.1"/>
    <property type="molecule type" value="Genomic_DNA"/>
</dbReference>
<feature type="region of interest" description="Disordered" evidence="1">
    <location>
        <begin position="32"/>
        <end position="65"/>
    </location>
</feature>
<evidence type="ECO:0000313" key="3">
    <source>
        <dbReference type="Proteomes" id="UP000790347"/>
    </source>
</evidence>
<name>A0A922L016_DERFA</name>
<evidence type="ECO:0000313" key="2">
    <source>
        <dbReference type="EMBL" id="KAH9507100.1"/>
    </source>
</evidence>
<feature type="compositionally biased region" description="Pro residues" evidence="1">
    <location>
        <begin position="47"/>
        <end position="57"/>
    </location>
</feature>
<proteinExistence type="predicted"/>
<comment type="caution">
    <text evidence="2">The sequence shown here is derived from an EMBL/GenBank/DDBJ whole genome shotgun (WGS) entry which is preliminary data.</text>
</comment>
<protein>
    <submittedName>
        <fullName evidence="2">Uncharacterized protein</fullName>
    </submittedName>
</protein>
<dbReference type="Proteomes" id="UP000790347">
    <property type="component" value="Unassembled WGS sequence"/>
</dbReference>
<sequence length="65" mass="7375">MCFSVHRCRLEILSSEQNISDKMIGVRLKKRYSNDSNQDGLTRFNNQPPPPTPPAPAPQSRSFIC</sequence>